<evidence type="ECO:0000256" key="1">
    <source>
        <dbReference type="SAM" id="MobiDB-lite"/>
    </source>
</evidence>
<evidence type="ECO:0000313" key="2">
    <source>
        <dbReference type="EMBL" id="RCK80578.1"/>
    </source>
</evidence>
<accession>A0A367ZR22</accession>
<keyword evidence="2" id="KW-0648">Protein biosynthesis</keyword>
<reference evidence="2 3" key="1">
    <citation type="submission" date="2018-05" db="EMBL/GenBank/DDBJ databases">
        <title>A metagenomic window into the 2 km-deep terrestrial subsurface aquifer revealed taxonomically and functionally diverse microbial community comprising novel uncultured bacterial lineages.</title>
        <authorList>
            <person name="Kadnikov V.V."/>
            <person name="Mardanov A.V."/>
            <person name="Beletsky A.V."/>
            <person name="Banks D."/>
            <person name="Pimenov N.V."/>
            <person name="Frank Y.A."/>
            <person name="Karnachuk O.V."/>
            <person name="Ravin N.V."/>
        </authorList>
    </citation>
    <scope>NUCLEOTIDE SEQUENCE [LARGE SCALE GENOMIC DNA]</scope>
    <source>
        <strain evidence="2">BY5</strain>
    </source>
</reference>
<feature type="region of interest" description="Disordered" evidence="1">
    <location>
        <begin position="246"/>
        <end position="351"/>
    </location>
</feature>
<feature type="region of interest" description="Disordered" evidence="1">
    <location>
        <begin position="436"/>
        <end position="553"/>
    </location>
</feature>
<feature type="compositionally biased region" description="Low complexity" evidence="1">
    <location>
        <begin position="439"/>
        <end position="449"/>
    </location>
</feature>
<protein>
    <submittedName>
        <fullName evidence="2">Translation initiation factor 2</fullName>
    </submittedName>
</protein>
<dbReference type="InterPro" id="IPR011989">
    <property type="entry name" value="ARM-like"/>
</dbReference>
<dbReference type="Pfam" id="PF13646">
    <property type="entry name" value="HEAT_2"/>
    <property type="match status" value="1"/>
</dbReference>
<feature type="region of interest" description="Disordered" evidence="1">
    <location>
        <begin position="394"/>
        <end position="417"/>
    </location>
</feature>
<feature type="compositionally biased region" description="Gly residues" evidence="1">
    <location>
        <begin position="396"/>
        <end position="410"/>
    </location>
</feature>
<feature type="compositionally biased region" description="Pro residues" evidence="1">
    <location>
        <begin position="310"/>
        <end position="323"/>
    </location>
</feature>
<dbReference type="GO" id="GO:0003743">
    <property type="term" value="F:translation initiation factor activity"/>
    <property type="evidence" value="ECO:0007669"/>
    <property type="project" value="UniProtKB-KW"/>
</dbReference>
<proteinExistence type="predicted"/>
<evidence type="ECO:0000313" key="3">
    <source>
        <dbReference type="Proteomes" id="UP000252355"/>
    </source>
</evidence>
<gene>
    <name evidence="2" type="ORF">OZSIB_2891</name>
</gene>
<feature type="compositionally biased region" description="Low complexity" evidence="1">
    <location>
        <begin position="330"/>
        <end position="340"/>
    </location>
</feature>
<dbReference type="Gene3D" id="1.25.10.10">
    <property type="entry name" value="Leucine-rich Repeat Variant"/>
    <property type="match status" value="1"/>
</dbReference>
<dbReference type="AlphaFoldDB" id="A0A367ZR22"/>
<organism evidence="2 3">
    <name type="scientific">Candidatus Ozemobacter sibiricus</name>
    <dbReference type="NCBI Taxonomy" id="2268124"/>
    <lineage>
        <taxon>Bacteria</taxon>
        <taxon>Candidatus Ozemobacteria</taxon>
        <taxon>Candidatus Ozemobacterales</taxon>
        <taxon>Candidatus Ozemobacteraceae</taxon>
        <taxon>Candidatus Ozemobacter</taxon>
    </lineage>
</organism>
<feature type="region of interest" description="Disordered" evidence="1">
    <location>
        <begin position="617"/>
        <end position="641"/>
    </location>
</feature>
<dbReference type="InterPro" id="IPR016024">
    <property type="entry name" value="ARM-type_fold"/>
</dbReference>
<dbReference type="Proteomes" id="UP000252355">
    <property type="component" value="Unassembled WGS sequence"/>
</dbReference>
<feature type="compositionally biased region" description="Gly residues" evidence="1">
    <location>
        <begin position="450"/>
        <end position="463"/>
    </location>
</feature>
<sequence length="891" mass="90066">MSDPLEAELAKRDPAARRRALFEAFSRRRHDLLPALEAFARAEKDEELAILAAQVCLSLRHFPPDPALEKEIRDLLKPPADVGLLTPRMWEYLALAAPRELMQAALRQCRRGLPPEGVRFLEKALEHPDPEVRLAACRPGAAVGEPAALAHVLSRVLDPDARVAREAFAAVQKLPRAELARVCEQAVRGKDPWVAGTVARFFSVLACEELRPALQVARDHPDVEVSGQARAALDRLDKAQERRHLMALPAKSPPAGEKKPAGGGRGVVSIPRQPPIMPKIVPVPAGGIPGKPAGPAAGALPGSSGVTPGPKSPPVGEPAPPSVASPADFGGLPSVVGGSASPPPAAKKERVISVRDRVKSAPSGEAPAAPVAAGSLGEQLVAAAGRSSAAVAAAGAGHGPGAVPAGGKGPGVESTPSVATDAQTLLAGEISFTVEDAPRGPVGASAAPPGVGGMAGASPGGAGLPPAPPVPGSGQAGGRERPEGPAAPAVPTASPAPAAPSAGVAPPPGVSKGPAGSPSSGVSAVAPSLSPVAPPSPPSTQGPAAPSPSSSAAAATPSASVAAAAPPRGAPSAVPSPFAAATVSGAVASAGISSPAPGIPAPSGPTTPAVPVAPGAPAVPAASAAPPASSNPAPAPAAGHLSFEPPPMAEAILVRYPSFLTVPFAALLEPNTPAGHLASLRTFMEGLLGFLNFTFLQTYLFYGTRSPKGDQVVMECLKGHLVAPTAVRSLHHLALLVKNVPGTDAFFTFALSRSLAESGENNPLVVVKELWEYLQSPVEPLEETLPTAVAALPGILVACKGMLHHPLVMKSAPGAREAFFDLSGPRPGPLKPADRPSLDLPPGEIILLSRDRGEALGLFPYFTFNGERITFAIPDAKQVAILYERLELKDA</sequence>
<dbReference type="EMBL" id="QOQW01000005">
    <property type="protein sequence ID" value="RCK80578.1"/>
    <property type="molecule type" value="Genomic_DNA"/>
</dbReference>
<keyword evidence="2" id="KW-0396">Initiation factor</keyword>
<name>A0A367ZR22_9BACT</name>
<feature type="compositionally biased region" description="Low complexity" evidence="1">
    <location>
        <begin position="541"/>
        <end position="553"/>
    </location>
</feature>
<feature type="compositionally biased region" description="Low complexity" evidence="1">
    <location>
        <begin position="617"/>
        <end position="639"/>
    </location>
</feature>
<feature type="compositionally biased region" description="Low complexity" evidence="1">
    <location>
        <begin position="278"/>
        <end position="305"/>
    </location>
</feature>
<dbReference type="SUPFAM" id="SSF48371">
    <property type="entry name" value="ARM repeat"/>
    <property type="match status" value="1"/>
</dbReference>
<comment type="caution">
    <text evidence="2">The sequence shown here is derived from an EMBL/GenBank/DDBJ whole genome shotgun (WGS) entry which is preliminary data.</text>
</comment>
<feature type="compositionally biased region" description="Low complexity" evidence="1">
    <location>
        <begin position="484"/>
        <end position="531"/>
    </location>
</feature>